<proteinExistence type="predicted"/>
<name>A0A0E9U0F1_ANGAN</name>
<dbReference type="EMBL" id="GBXM01049331">
    <property type="protein sequence ID" value="JAH59246.1"/>
    <property type="molecule type" value="Transcribed_RNA"/>
</dbReference>
<protein>
    <submittedName>
        <fullName evidence="1">Uncharacterized protein</fullName>
    </submittedName>
</protein>
<reference evidence="1" key="1">
    <citation type="submission" date="2014-11" db="EMBL/GenBank/DDBJ databases">
        <authorList>
            <person name="Amaro Gonzalez C."/>
        </authorList>
    </citation>
    <scope>NUCLEOTIDE SEQUENCE</scope>
</reference>
<sequence>MRTLFIPVISLKSKKC</sequence>
<accession>A0A0E9U0F1</accession>
<evidence type="ECO:0000313" key="1">
    <source>
        <dbReference type="EMBL" id="JAH59246.1"/>
    </source>
</evidence>
<organism evidence="1">
    <name type="scientific">Anguilla anguilla</name>
    <name type="common">European freshwater eel</name>
    <name type="synonym">Muraena anguilla</name>
    <dbReference type="NCBI Taxonomy" id="7936"/>
    <lineage>
        <taxon>Eukaryota</taxon>
        <taxon>Metazoa</taxon>
        <taxon>Chordata</taxon>
        <taxon>Craniata</taxon>
        <taxon>Vertebrata</taxon>
        <taxon>Euteleostomi</taxon>
        <taxon>Actinopterygii</taxon>
        <taxon>Neopterygii</taxon>
        <taxon>Teleostei</taxon>
        <taxon>Anguilliformes</taxon>
        <taxon>Anguillidae</taxon>
        <taxon>Anguilla</taxon>
    </lineage>
</organism>
<dbReference type="AlphaFoldDB" id="A0A0E9U0F1"/>
<reference evidence="1" key="2">
    <citation type="journal article" date="2015" name="Fish Shellfish Immunol.">
        <title>Early steps in the European eel (Anguilla anguilla)-Vibrio vulnificus interaction in the gills: Role of the RtxA13 toxin.</title>
        <authorList>
            <person name="Callol A."/>
            <person name="Pajuelo D."/>
            <person name="Ebbesson L."/>
            <person name="Teles M."/>
            <person name="MacKenzie S."/>
            <person name="Amaro C."/>
        </authorList>
    </citation>
    <scope>NUCLEOTIDE SEQUENCE</scope>
</reference>